<proteinExistence type="predicted"/>
<sequence>SKVHNELSDIREKNNFTDIFYAATRCFTNELESEKIRNNDQD</sequence>
<name>A0ACA9NE08_9GLOM</name>
<feature type="non-terminal residue" evidence="1">
    <location>
        <position position="1"/>
    </location>
</feature>
<evidence type="ECO:0000313" key="1">
    <source>
        <dbReference type="EMBL" id="CAG8649014.1"/>
    </source>
</evidence>
<accession>A0ACA9NE08</accession>
<gene>
    <name evidence="1" type="ORF">SCALOS_LOCUS8605</name>
</gene>
<evidence type="ECO:0000313" key="2">
    <source>
        <dbReference type="Proteomes" id="UP000789860"/>
    </source>
</evidence>
<keyword evidence="2" id="KW-1185">Reference proteome</keyword>
<comment type="caution">
    <text evidence="1">The sequence shown here is derived from an EMBL/GenBank/DDBJ whole genome shotgun (WGS) entry which is preliminary data.</text>
</comment>
<protein>
    <submittedName>
        <fullName evidence="1">11844_t:CDS:1</fullName>
    </submittedName>
</protein>
<reference evidence="1" key="1">
    <citation type="submission" date="2021-06" db="EMBL/GenBank/DDBJ databases">
        <authorList>
            <person name="Kallberg Y."/>
            <person name="Tangrot J."/>
            <person name="Rosling A."/>
        </authorList>
    </citation>
    <scope>NUCLEOTIDE SEQUENCE</scope>
    <source>
        <strain evidence="1">AU212A</strain>
    </source>
</reference>
<dbReference type="Proteomes" id="UP000789860">
    <property type="component" value="Unassembled WGS sequence"/>
</dbReference>
<organism evidence="1 2">
    <name type="scientific">Scutellospora calospora</name>
    <dbReference type="NCBI Taxonomy" id="85575"/>
    <lineage>
        <taxon>Eukaryota</taxon>
        <taxon>Fungi</taxon>
        <taxon>Fungi incertae sedis</taxon>
        <taxon>Mucoromycota</taxon>
        <taxon>Glomeromycotina</taxon>
        <taxon>Glomeromycetes</taxon>
        <taxon>Diversisporales</taxon>
        <taxon>Gigasporaceae</taxon>
        <taxon>Scutellospora</taxon>
    </lineage>
</organism>
<dbReference type="EMBL" id="CAJVPM010023266">
    <property type="protein sequence ID" value="CAG8649014.1"/>
    <property type="molecule type" value="Genomic_DNA"/>
</dbReference>